<dbReference type="Pfam" id="PF01476">
    <property type="entry name" value="LysM"/>
    <property type="match status" value="1"/>
</dbReference>
<dbReference type="CDD" id="cd00118">
    <property type="entry name" value="LysM"/>
    <property type="match status" value="1"/>
</dbReference>
<accession>A0A9D2L6F1</accession>
<proteinExistence type="predicted"/>
<dbReference type="SUPFAM" id="SSF54106">
    <property type="entry name" value="LysM domain"/>
    <property type="match status" value="1"/>
</dbReference>
<dbReference type="InterPro" id="IPR036779">
    <property type="entry name" value="LysM_dom_sf"/>
</dbReference>
<dbReference type="PROSITE" id="PS51782">
    <property type="entry name" value="LYSM"/>
    <property type="match status" value="1"/>
</dbReference>
<protein>
    <submittedName>
        <fullName evidence="2">DUF3794 domain-containing protein</fullName>
    </submittedName>
</protein>
<reference evidence="2" key="1">
    <citation type="journal article" date="2021" name="PeerJ">
        <title>Extensive microbial diversity within the chicken gut microbiome revealed by metagenomics and culture.</title>
        <authorList>
            <person name="Gilroy R."/>
            <person name="Ravi A."/>
            <person name="Getino M."/>
            <person name="Pursley I."/>
            <person name="Horton D.L."/>
            <person name="Alikhan N.F."/>
            <person name="Baker D."/>
            <person name="Gharbi K."/>
            <person name="Hall N."/>
            <person name="Watson M."/>
            <person name="Adriaenssens E.M."/>
            <person name="Foster-Nyarko E."/>
            <person name="Jarju S."/>
            <person name="Secka A."/>
            <person name="Antonio M."/>
            <person name="Oren A."/>
            <person name="Chaudhuri R.R."/>
            <person name="La Ragione R."/>
            <person name="Hildebrand F."/>
            <person name="Pallen M.J."/>
        </authorList>
    </citation>
    <scope>NUCLEOTIDE SEQUENCE</scope>
    <source>
        <strain evidence="2">CHK188-4685</strain>
    </source>
</reference>
<evidence type="ECO:0000259" key="1">
    <source>
        <dbReference type="PROSITE" id="PS51782"/>
    </source>
</evidence>
<dbReference type="AlphaFoldDB" id="A0A9D2L6F1"/>
<dbReference type="Pfam" id="PF12673">
    <property type="entry name" value="SipL"/>
    <property type="match status" value="3"/>
</dbReference>
<reference evidence="2" key="2">
    <citation type="submission" date="2021-04" db="EMBL/GenBank/DDBJ databases">
        <authorList>
            <person name="Gilroy R."/>
        </authorList>
    </citation>
    <scope>NUCLEOTIDE SEQUENCE</scope>
    <source>
        <strain evidence="2">CHK188-4685</strain>
    </source>
</reference>
<dbReference type="Gene3D" id="3.10.350.10">
    <property type="entry name" value="LysM domain"/>
    <property type="match status" value="1"/>
</dbReference>
<name>A0A9D2L6F1_9FIRM</name>
<comment type="caution">
    <text evidence="2">The sequence shown here is derived from an EMBL/GenBank/DDBJ whole genome shotgun (WGS) entry which is preliminary data.</text>
</comment>
<evidence type="ECO:0000313" key="2">
    <source>
        <dbReference type="EMBL" id="HJB06887.1"/>
    </source>
</evidence>
<sequence>MELIKNRIHMNQFKGNATTQLTLDDDFIVPDTMEDMAQVMLSSGEIQIESVRNQEEKVTVRGKLEFCVLYRREAGGLSTMAGSIPFEESLNVEGLDEKDYVGVSWILEDLNGEMINSRKLGIQAIVTLQVRVETVRDVEAAVDVKDQEEGLQLRKQKVTAAAIAVRRKDTYRMKEELTLSGGKPNMGQILWREMKLRDVQVKPLDGKIHISGDLNLFAIYQAEDENMPVQWLEETIPFSGELELAEAGEDMIPMVNVRLAHRGLEAKPDPDGEMRQLDVDAVLELDIKLYQEQELELLGDLYSTGSQITPERSAASFDRVLAKNICKCRIGEKVQLPQTDRVLQICHSDGVVKIDEVEIGEDSVQIDGVLEVTILYLTSDDRAPVQAATEQVPFHCQAEARGVSPDSVYQLSPGVEQLGAVMLGGDMVELKGVITLELLVLEQAEVAVITGIQSGPMDMQKLQQMPGIVGYIVQPGDTLWEIAKKFHTTAETVMAANELTDDQVKSGMKLLLVKEVAQA</sequence>
<dbReference type="InterPro" id="IPR024300">
    <property type="entry name" value="SipL_SPOCS_dom"/>
</dbReference>
<gene>
    <name evidence="2" type="ORF">H9716_03365</name>
</gene>
<feature type="domain" description="LysM" evidence="1">
    <location>
        <begin position="469"/>
        <end position="512"/>
    </location>
</feature>
<organism evidence="2 3">
    <name type="scientific">Candidatus Enterocloster faecavium</name>
    <dbReference type="NCBI Taxonomy" id="2838560"/>
    <lineage>
        <taxon>Bacteria</taxon>
        <taxon>Bacillati</taxon>
        <taxon>Bacillota</taxon>
        <taxon>Clostridia</taxon>
        <taxon>Lachnospirales</taxon>
        <taxon>Lachnospiraceae</taxon>
        <taxon>Enterocloster</taxon>
    </lineage>
</organism>
<dbReference type="SMART" id="SM00257">
    <property type="entry name" value="LysM"/>
    <property type="match status" value="1"/>
</dbReference>
<dbReference type="InterPro" id="IPR018392">
    <property type="entry name" value="LysM"/>
</dbReference>
<evidence type="ECO:0000313" key="3">
    <source>
        <dbReference type="Proteomes" id="UP000886804"/>
    </source>
</evidence>
<dbReference type="EMBL" id="DWYS01000042">
    <property type="protein sequence ID" value="HJB06887.1"/>
    <property type="molecule type" value="Genomic_DNA"/>
</dbReference>
<dbReference type="Proteomes" id="UP000886804">
    <property type="component" value="Unassembled WGS sequence"/>
</dbReference>